<keyword evidence="2" id="KW-0378">Hydrolase</keyword>
<dbReference type="EMBL" id="JBHUOZ010000001">
    <property type="protein sequence ID" value="MFD2919632.1"/>
    <property type="molecule type" value="Genomic_DNA"/>
</dbReference>
<evidence type="ECO:0000313" key="2">
    <source>
        <dbReference type="EMBL" id="MFD2919632.1"/>
    </source>
</evidence>
<dbReference type="InterPro" id="IPR003737">
    <property type="entry name" value="GlcNAc_PI_deacetylase-related"/>
</dbReference>
<feature type="chain" id="PRO_5045733753" evidence="1">
    <location>
        <begin position="25"/>
        <end position="830"/>
    </location>
</feature>
<dbReference type="Proteomes" id="UP001597511">
    <property type="component" value="Unassembled WGS sequence"/>
</dbReference>
<keyword evidence="3" id="KW-1185">Reference proteome</keyword>
<dbReference type="Gene3D" id="3.40.50.10320">
    <property type="entry name" value="LmbE-like"/>
    <property type="match status" value="1"/>
</dbReference>
<gene>
    <name evidence="2" type="ORF">ACFS6H_07945</name>
</gene>
<proteinExistence type="predicted"/>
<sequence length="830" mass="92201">MRMIKYFLPVFIICLQCFKLTAQAPQQLTTAEMYLALKKLNVLGSVLYIAAHPDDENTRLLTYFSKEKLYRTGYLSLTRGDGGQNLIGDEQGVELGLIRTQELLAARRLDGAEQFFSSAYDFGYSKNPEETFKIWHKEAILGDVVWIIRKFQPDVVITRFPTTGEGGHGHHTASAILANEAFFAAADPAKYPEQLKYVQSWQVKRVLWNGFGGSGANDYRLDVGGFNALLGKSYGEVAALSRSQHKSQGFGVAATRGEVFESFTTTNGTAPQQDIMEGAELTWKRVPGASHITDNINALVAGFDITAPEKTVPGLIKLYQAIKALPAGYWREQKLKEIQELIVQCGGLYIEGVTSQQFAIKTDSIRITVTVNNRLGIADAGLQQITIDKLDTAVLKPLFKNRNVVFSTVIPVTEAKPNTQPYWLVNKMTDGRFAIDDQLKIGQPDADAAYNVIVGLTIGGERFNYTVPVKYKFTDPVKGELYQPVFVVPAATVMTSPSTILFKKGKQEIHPVYLQVNANTDLKGKLSVSLLTPDSVLTVKEKETFAARTSKTYPFLLKNKRLDVTGQTTLLGVANEDKGTDTADYYLSVRAINYDHIPSIKYFYPDAVKQLHVDLKTEGHKIGYIVGAGDKVPDALLQMGYDVTLITEKEIAALDLKGFDAILTGVRAYNTNEWMPAYYTKLMQYVQNGGNLIVQYNTNSNAGPLRTTMGPYPFTLSRTRVTDENAAVKFVKPEHQVLNYPNKITANDFKDWIQERSIYHGSNWDKNYETILSMGDAGEAPDEGSLLIAKYGKGYFTYTGIVFFRQLPAAVPGAYRLLANIIALNKKKAF</sequence>
<organism evidence="2 3">
    <name type="scientific">Terrimonas rubra</name>
    <dbReference type="NCBI Taxonomy" id="1035890"/>
    <lineage>
        <taxon>Bacteria</taxon>
        <taxon>Pseudomonadati</taxon>
        <taxon>Bacteroidota</taxon>
        <taxon>Chitinophagia</taxon>
        <taxon>Chitinophagales</taxon>
        <taxon>Chitinophagaceae</taxon>
        <taxon>Terrimonas</taxon>
    </lineage>
</organism>
<keyword evidence="1" id="KW-0732">Signal</keyword>
<feature type="signal peptide" evidence="1">
    <location>
        <begin position="1"/>
        <end position="24"/>
    </location>
</feature>
<dbReference type="SUPFAM" id="SSF52317">
    <property type="entry name" value="Class I glutamine amidotransferase-like"/>
    <property type="match status" value="1"/>
</dbReference>
<dbReference type="Pfam" id="PF02585">
    <property type="entry name" value="PIG-L"/>
    <property type="match status" value="1"/>
</dbReference>
<accession>A0ABW6A4F4</accession>
<dbReference type="SUPFAM" id="SSF102588">
    <property type="entry name" value="LmbE-like"/>
    <property type="match status" value="1"/>
</dbReference>
<dbReference type="InterPro" id="IPR024078">
    <property type="entry name" value="LmbE-like_dom_sf"/>
</dbReference>
<dbReference type="InterPro" id="IPR029062">
    <property type="entry name" value="Class_I_gatase-like"/>
</dbReference>
<evidence type="ECO:0000313" key="3">
    <source>
        <dbReference type="Proteomes" id="UP001597511"/>
    </source>
</evidence>
<evidence type="ECO:0000256" key="1">
    <source>
        <dbReference type="SAM" id="SignalP"/>
    </source>
</evidence>
<reference evidence="3" key="1">
    <citation type="journal article" date="2019" name="Int. J. Syst. Evol. Microbiol.">
        <title>The Global Catalogue of Microorganisms (GCM) 10K type strain sequencing project: providing services to taxonomists for standard genome sequencing and annotation.</title>
        <authorList>
            <consortium name="The Broad Institute Genomics Platform"/>
            <consortium name="The Broad Institute Genome Sequencing Center for Infectious Disease"/>
            <person name="Wu L."/>
            <person name="Ma J."/>
        </authorList>
    </citation>
    <scope>NUCLEOTIDE SEQUENCE [LARGE SCALE GENOMIC DNA]</scope>
    <source>
        <strain evidence="3">KCTC 23299</strain>
    </source>
</reference>
<comment type="caution">
    <text evidence="2">The sequence shown here is derived from an EMBL/GenBank/DDBJ whole genome shotgun (WGS) entry which is preliminary data.</text>
</comment>
<dbReference type="RefSeq" id="WP_386097010.1">
    <property type="nucleotide sequence ID" value="NZ_JBHUOZ010000001.1"/>
</dbReference>
<dbReference type="GO" id="GO:0016787">
    <property type="term" value="F:hydrolase activity"/>
    <property type="evidence" value="ECO:0007669"/>
    <property type="project" value="UniProtKB-KW"/>
</dbReference>
<dbReference type="EC" id="3.5.1.-" evidence="2"/>
<dbReference type="Gene3D" id="3.40.50.880">
    <property type="match status" value="1"/>
</dbReference>
<protein>
    <submittedName>
        <fullName evidence="2">PIG-L family deacetylase</fullName>
        <ecNumber evidence="2">3.5.1.-</ecNumber>
    </submittedName>
</protein>
<name>A0ABW6A4F4_9BACT</name>